<name>A0A7W7ZMI4_9BACT</name>
<evidence type="ECO:0008006" key="3">
    <source>
        <dbReference type="Google" id="ProtNLM"/>
    </source>
</evidence>
<protein>
    <recommendedName>
        <fullName evidence="3">6-bladed beta-propeller</fullName>
    </recommendedName>
</protein>
<dbReference type="EMBL" id="JACHIO010000003">
    <property type="protein sequence ID" value="MBB5062685.1"/>
    <property type="molecule type" value="Genomic_DNA"/>
</dbReference>
<evidence type="ECO:0000313" key="1">
    <source>
        <dbReference type="EMBL" id="MBB5062685.1"/>
    </source>
</evidence>
<reference evidence="1 2" key="1">
    <citation type="submission" date="2020-08" db="EMBL/GenBank/DDBJ databases">
        <title>Genomic Encyclopedia of Type Strains, Phase IV (KMG-V): Genome sequencing to study the core and pangenomes of soil and plant-associated prokaryotes.</title>
        <authorList>
            <person name="Whitman W."/>
        </authorList>
    </citation>
    <scope>NUCLEOTIDE SEQUENCE [LARGE SCALE GENOMIC DNA]</scope>
    <source>
        <strain evidence="1 2">X5P3</strain>
    </source>
</reference>
<dbReference type="SUPFAM" id="SSF75011">
    <property type="entry name" value="3-carboxy-cis,cis-mucoante lactonizing enzyme"/>
    <property type="match status" value="1"/>
</dbReference>
<dbReference type="InterPro" id="IPR011042">
    <property type="entry name" value="6-blade_b-propeller_TolB-like"/>
</dbReference>
<proteinExistence type="predicted"/>
<evidence type="ECO:0000313" key="2">
    <source>
        <dbReference type="Proteomes" id="UP000584867"/>
    </source>
</evidence>
<dbReference type="Proteomes" id="UP000584867">
    <property type="component" value="Unassembled WGS sequence"/>
</dbReference>
<organism evidence="1 2">
    <name type="scientific">Granulicella mallensis</name>
    <dbReference type="NCBI Taxonomy" id="940614"/>
    <lineage>
        <taxon>Bacteria</taxon>
        <taxon>Pseudomonadati</taxon>
        <taxon>Acidobacteriota</taxon>
        <taxon>Terriglobia</taxon>
        <taxon>Terriglobales</taxon>
        <taxon>Acidobacteriaceae</taxon>
        <taxon>Granulicella</taxon>
    </lineage>
</organism>
<dbReference type="RefSeq" id="WP_184253275.1">
    <property type="nucleotide sequence ID" value="NZ_JACHIO010000003.1"/>
</dbReference>
<comment type="caution">
    <text evidence="1">The sequence shown here is derived from an EMBL/GenBank/DDBJ whole genome shotgun (WGS) entry which is preliminary data.</text>
</comment>
<dbReference type="Gene3D" id="2.120.10.30">
    <property type="entry name" value="TolB, C-terminal domain"/>
    <property type="match status" value="1"/>
</dbReference>
<sequence>MKRHPSLVEPQKMKVCAIQTRYLNNRLVSVQHIGMVSVAILAVFLSSCRSAQHPDDKYRREMPEDYRRMVDIADRNASRDQLPKILADEHKVSCSPSPMKDISRAAFESNGQFAVLDSSGPGVYLFANNGSDIGELGTKGRGPGQYKIPWSVASTGSGFAVADFEDHRVNIYGYDQHLSSSFIYSVQRFSATGIRHDKIGRKFFLFGNHLQISGERKAVDFVHVYSDNGEFQSSIYQLPTEWLKANYVAVDTPLLTTDEKQNQYFMFEFDRILHRINQSDSKVDDVPLTLPGFIPPPTPLTKDQRGLESVLSWDLKYTPIRSLAGYHGATVVEYESHHGLRYTIAVFKNGSSEPSQVVETNNLLLGINSDGMAVFTNNPGSSAEDIHELTYGRFTI</sequence>
<dbReference type="AlphaFoldDB" id="A0A7W7ZMI4"/>
<accession>A0A7W7ZMI4</accession>
<gene>
    <name evidence="1" type="ORF">HDF15_001015</name>
</gene>